<dbReference type="Gene3D" id="3.30.710.10">
    <property type="entry name" value="Potassium Channel Kv1.1, Chain A"/>
    <property type="match status" value="1"/>
</dbReference>
<keyword evidence="7" id="KW-1185">Reference proteome</keyword>
<comment type="pathway">
    <text evidence="3">Protein modification; protein ubiquitination.</text>
</comment>
<dbReference type="AlphaFoldDB" id="A0A1A9W5V6"/>
<dbReference type="PANTHER" id="PTHR11165">
    <property type="entry name" value="SKP1"/>
    <property type="match status" value="1"/>
</dbReference>
<evidence type="ECO:0000259" key="5">
    <source>
        <dbReference type="Pfam" id="PF03931"/>
    </source>
</evidence>
<evidence type="ECO:0000256" key="1">
    <source>
        <dbReference type="ARBA" id="ARBA00009993"/>
    </source>
</evidence>
<dbReference type="EnsemblMetazoa" id="GBRI007324-RA">
    <property type="protein sequence ID" value="GBRI007324-PA"/>
    <property type="gene ID" value="GBRI007324"/>
</dbReference>
<evidence type="ECO:0000256" key="2">
    <source>
        <dbReference type="ARBA" id="ARBA00022786"/>
    </source>
</evidence>
<dbReference type="InterPro" id="IPR016072">
    <property type="entry name" value="Skp1_comp_dimer"/>
</dbReference>
<protein>
    <recommendedName>
        <fullName evidence="8">SKP1 component POZ domain-containing protein</fullName>
    </recommendedName>
</protein>
<dbReference type="GO" id="GO:0016567">
    <property type="term" value="P:protein ubiquitination"/>
    <property type="evidence" value="ECO:0007669"/>
    <property type="project" value="UniProtKB-UniPathway"/>
</dbReference>
<evidence type="ECO:0008006" key="8">
    <source>
        <dbReference type="Google" id="ProtNLM"/>
    </source>
</evidence>
<feature type="domain" description="SKP1 component POZ" evidence="5">
    <location>
        <begin position="12"/>
        <end position="53"/>
    </location>
</feature>
<dbReference type="GO" id="GO:0006511">
    <property type="term" value="P:ubiquitin-dependent protein catabolic process"/>
    <property type="evidence" value="ECO:0007669"/>
    <property type="project" value="InterPro"/>
</dbReference>
<dbReference type="InterPro" id="IPR036296">
    <property type="entry name" value="SKP1-like_dim_sf"/>
</dbReference>
<dbReference type="Pfam" id="PF01466">
    <property type="entry name" value="Skp1"/>
    <property type="match status" value="1"/>
</dbReference>
<organism evidence="6 7">
    <name type="scientific">Glossina brevipalpis</name>
    <dbReference type="NCBI Taxonomy" id="37001"/>
    <lineage>
        <taxon>Eukaryota</taxon>
        <taxon>Metazoa</taxon>
        <taxon>Ecdysozoa</taxon>
        <taxon>Arthropoda</taxon>
        <taxon>Hexapoda</taxon>
        <taxon>Insecta</taxon>
        <taxon>Pterygota</taxon>
        <taxon>Neoptera</taxon>
        <taxon>Endopterygota</taxon>
        <taxon>Diptera</taxon>
        <taxon>Brachycera</taxon>
        <taxon>Muscomorpha</taxon>
        <taxon>Hippoboscoidea</taxon>
        <taxon>Glossinidae</taxon>
        <taxon>Glossina</taxon>
    </lineage>
</organism>
<dbReference type="STRING" id="37001.A0A1A9W5V6"/>
<reference evidence="7" key="1">
    <citation type="submission" date="2014-03" db="EMBL/GenBank/DDBJ databases">
        <authorList>
            <person name="Aksoy S."/>
            <person name="Warren W."/>
            <person name="Wilson R.K."/>
        </authorList>
    </citation>
    <scope>NUCLEOTIDE SEQUENCE [LARGE SCALE GENOMIC DNA]</scope>
    <source>
        <strain evidence="7">IAEA</strain>
    </source>
</reference>
<dbReference type="PIRSF" id="PIRSF028729">
    <property type="entry name" value="E3_ubiquit_lig_SCF_Skp"/>
    <property type="match status" value="1"/>
</dbReference>
<evidence type="ECO:0000313" key="6">
    <source>
        <dbReference type="EnsemblMetazoa" id="GBRI007324-PA"/>
    </source>
</evidence>
<proteinExistence type="inferred from homology"/>
<reference evidence="6" key="2">
    <citation type="submission" date="2020-05" db="UniProtKB">
        <authorList>
            <consortium name="EnsemblMetazoa"/>
        </authorList>
    </citation>
    <scope>IDENTIFICATION</scope>
    <source>
        <strain evidence="6">IAEA</strain>
    </source>
</reference>
<evidence type="ECO:0000259" key="4">
    <source>
        <dbReference type="Pfam" id="PF01466"/>
    </source>
</evidence>
<name>A0A1A9W5V6_9MUSC</name>
<accession>A0A1A9W5V6</accession>
<dbReference type="UniPathway" id="UPA00143"/>
<feature type="domain" description="SKP1 component dimerisation" evidence="4">
    <location>
        <begin position="104"/>
        <end position="130"/>
    </location>
</feature>
<sequence>MSNIKLVSAEGESFTIQNILDDMENCDNAVFPLANIKSATLRKIIEWADYHKNDPQPSNEDENEEYSFTKVRTVNISPWDAQFINVDIEDLVNLIASAQYLNIKHLLHISCRTFANMIKGKTVHEMSVFLRGGNA</sequence>
<dbReference type="InterPro" id="IPR016897">
    <property type="entry name" value="SKP1"/>
</dbReference>
<dbReference type="InterPro" id="IPR001232">
    <property type="entry name" value="SKP1-like"/>
</dbReference>
<evidence type="ECO:0000313" key="7">
    <source>
        <dbReference type="Proteomes" id="UP000091820"/>
    </source>
</evidence>
<dbReference type="SMART" id="SM00512">
    <property type="entry name" value="Skp1"/>
    <property type="match status" value="1"/>
</dbReference>
<dbReference type="InterPro" id="IPR011333">
    <property type="entry name" value="SKP1/BTB/POZ_sf"/>
</dbReference>
<comment type="similarity">
    <text evidence="1 3">Belongs to the SKP1 family.</text>
</comment>
<dbReference type="InterPro" id="IPR016073">
    <property type="entry name" value="Skp1_comp_POZ"/>
</dbReference>
<evidence type="ECO:0000256" key="3">
    <source>
        <dbReference type="PIRNR" id="PIRNR028729"/>
    </source>
</evidence>
<dbReference type="Proteomes" id="UP000091820">
    <property type="component" value="Unassembled WGS sequence"/>
</dbReference>
<dbReference type="Pfam" id="PF03931">
    <property type="entry name" value="Skp1_POZ"/>
    <property type="match status" value="1"/>
</dbReference>
<keyword evidence="2 3" id="KW-0833">Ubl conjugation pathway</keyword>
<dbReference type="SUPFAM" id="SSF81382">
    <property type="entry name" value="Skp1 dimerisation domain-like"/>
    <property type="match status" value="1"/>
</dbReference>
<dbReference type="VEuPathDB" id="VectorBase:GBRI007324"/>
<dbReference type="SUPFAM" id="SSF54695">
    <property type="entry name" value="POZ domain"/>
    <property type="match status" value="1"/>
</dbReference>